<feature type="chain" id="PRO_5035892179" evidence="1">
    <location>
        <begin position="21"/>
        <end position="173"/>
    </location>
</feature>
<sequence length="173" mass="19352">MRCISGLVLTAAAAATTTVAAPTQEFHDWGFFQELVAGSMKQPTHAKPRLVVQGREKLNEAQSNRLDAASFWLPALFLFKMIDSSTIILAPDVTFTCPPRTFNSLLAFRSYLYGSTAFTTFRWGEMRVTEPTNEDGFVIEGNYLTADGVYPFNLIFERLGTDYKLKKAWLSSC</sequence>
<proteinExistence type="predicted"/>
<accession>A0A8S1GWP9</accession>
<evidence type="ECO:0000313" key="3">
    <source>
        <dbReference type="Proteomes" id="UP000835052"/>
    </source>
</evidence>
<gene>
    <name evidence="2" type="ORF">CAUJ_LOCUS3698</name>
</gene>
<evidence type="ECO:0000313" key="2">
    <source>
        <dbReference type="EMBL" id="CAD6187779.1"/>
    </source>
</evidence>
<dbReference type="Proteomes" id="UP000835052">
    <property type="component" value="Unassembled WGS sequence"/>
</dbReference>
<protein>
    <submittedName>
        <fullName evidence="2">Uncharacterized protein</fullName>
    </submittedName>
</protein>
<evidence type="ECO:0000256" key="1">
    <source>
        <dbReference type="SAM" id="SignalP"/>
    </source>
</evidence>
<comment type="caution">
    <text evidence="2">The sequence shown here is derived from an EMBL/GenBank/DDBJ whole genome shotgun (WGS) entry which is preliminary data.</text>
</comment>
<keyword evidence="3" id="KW-1185">Reference proteome</keyword>
<reference evidence="2" key="1">
    <citation type="submission" date="2020-10" db="EMBL/GenBank/DDBJ databases">
        <authorList>
            <person name="Kikuchi T."/>
        </authorList>
    </citation>
    <scope>NUCLEOTIDE SEQUENCE</scope>
    <source>
        <strain evidence="2">NKZ352</strain>
    </source>
</reference>
<organism evidence="2 3">
    <name type="scientific">Caenorhabditis auriculariae</name>
    <dbReference type="NCBI Taxonomy" id="2777116"/>
    <lineage>
        <taxon>Eukaryota</taxon>
        <taxon>Metazoa</taxon>
        <taxon>Ecdysozoa</taxon>
        <taxon>Nematoda</taxon>
        <taxon>Chromadorea</taxon>
        <taxon>Rhabditida</taxon>
        <taxon>Rhabditina</taxon>
        <taxon>Rhabditomorpha</taxon>
        <taxon>Rhabditoidea</taxon>
        <taxon>Rhabditidae</taxon>
        <taxon>Peloderinae</taxon>
        <taxon>Caenorhabditis</taxon>
    </lineage>
</organism>
<name>A0A8S1GWP9_9PELO</name>
<dbReference type="AlphaFoldDB" id="A0A8S1GWP9"/>
<dbReference type="EMBL" id="CAJGYM010000007">
    <property type="protein sequence ID" value="CAD6187779.1"/>
    <property type="molecule type" value="Genomic_DNA"/>
</dbReference>
<feature type="signal peptide" evidence="1">
    <location>
        <begin position="1"/>
        <end position="20"/>
    </location>
</feature>
<keyword evidence="1" id="KW-0732">Signal</keyword>